<dbReference type="GO" id="GO:0004843">
    <property type="term" value="F:cysteine-type deubiquitinase activity"/>
    <property type="evidence" value="ECO:0007669"/>
    <property type="project" value="InterPro"/>
</dbReference>
<reference evidence="4 5" key="1">
    <citation type="journal article" date="2023" name="G3 (Bethesda)">
        <title>A chromosome-length genome assembly and annotation of blackberry (Rubus argutus, cv. 'Hillquist').</title>
        <authorList>
            <person name="Bruna T."/>
            <person name="Aryal R."/>
            <person name="Dudchenko O."/>
            <person name="Sargent D.J."/>
            <person name="Mead D."/>
            <person name="Buti M."/>
            <person name="Cavallini A."/>
            <person name="Hytonen T."/>
            <person name="Andres J."/>
            <person name="Pham M."/>
            <person name="Weisz D."/>
            <person name="Mascagni F."/>
            <person name="Usai G."/>
            <person name="Natali L."/>
            <person name="Bassil N."/>
            <person name="Fernandez G.E."/>
            <person name="Lomsadze A."/>
            <person name="Armour M."/>
            <person name="Olukolu B."/>
            <person name="Poorten T."/>
            <person name="Britton C."/>
            <person name="Davik J."/>
            <person name="Ashrafi H."/>
            <person name="Aiden E.L."/>
            <person name="Borodovsky M."/>
            <person name="Worthington M."/>
        </authorList>
    </citation>
    <scope>NUCLEOTIDE SEQUENCE [LARGE SCALE GENOMIC DNA]</scope>
    <source>
        <strain evidence="4">PI 553951</strain>
    </source>
</reference>
<dbReference type="SUPFAM" id="SSF54001">
    <property type="entry name" value="Cysteine proteinases"/>
    <property type="match status" value="1"/>
</dbReference>
<dbReference type="PROSITE" id="PS00973">
    <property type="entry name" value="USP_2"/>
    <property type="match status" value="1"/>
</dbReference>
<feature type="domain" description="USP" evidence="3">
    <location>
        <begin position="1"/>
        <end position="124"/>
    </location>
</feature>
<name>A0AAW1VW66_RUBAR</name>
<dbReference type="InterPro" id="IPR038765">
    <property type="entry name" value="Papain-like_cys_pep_sf"/>
</dbReference>
<evidence type="ECO:0000256" key="2">
    <source>
        <dbReference type="SAM" id="MobiDB-lite"/>
    </source>
</evidence>
<dbReference type="GO" id="GO:0031647">
    <property type="term" value="P:regulation of protein stability"/>
    <property type="evidence" value="ECO:0007669"/>
    <property type="project" value="TreeGrafter"/>
</dbReference>
<dbReference type="GO" id="GO:0005634">
    <property type="term" value="C:nucleus"/>
    <property type="evidence" value="ECO:0007669"/>
    <property type="project" value="TreeGrafter"/>
</dbReference>
<dbReference type="PANTHER" id="PTHR24006">
    <property type="entry name" value="UBIQUITIN CARBOXYL-TERMINAL HYDROLASE"/>
    <property type="match status" value="1"/>
</dbReference>
<dbReference type="GO" id="GO:0016579">
    <property type="term" value="P:protein deubiquitination"/>
    <property type="evidence" value="ECO:0007669"/>
    <property type="project" value="InterPro"/>
</dbReference>
<feature type="compositionally biased region" description="Low complexity" evidence="2">
    <location>
        <begin position="178"/>
        <end position="190"/>
    </location>
</feature>
<evidence type="ECO:0000313" key="4">
    <source>
        <dbReference type="EMBL" id="KAK9910705.1"/>
    </source>
</evidence>
<dbReference type="Pfam" id="PF00443">
    <property type="entry name" value="UCH"/>
    <property type="match status" value="1"/>
</dbReference>
<keyword evidence="5" id="KW-1185">Reference proteome</keyword>
<evidence type="ECO:0000259" key="3">
    <source>
        <dbReference type="PROSITE" id="PS50235"/>
    </source>
</evidence>
<sequence length="263" mass="29416">MNKINDRYEFPMQLDLDRENGIYLSPEADRSVCNLYLLHSVLVHSGGVHGGHYYASIRPALSENRRSKHEFAHIINHAFHMLLKLRAKHQHALKGSNVYKFDDERVTKENIERALEELYGGEKETKAGFNNNFKFTKHSGAYMLRESFKDDKICNIDLASRRHLNSSKDPNQSPAVRTEYTNTTITADTTAPPLPQIRCSRAPAVTAEPNFGISSAQLTPSSSPTQIHHKLNNHSSSSAAAAVYPKQSPTRFGAFNLGPVLSS</sequence>
<dbReference type="AlphaFoldDB" id="A0AAW1VW66"/>
<evidence type="ECO:0000256" key="1">
    <source>
        <dbReference type="ARBA" id="ARBA00009085"/>
    </source>
</evidence>
<evidence type="ECO:0000313" key="5">
    <source>
        <dbReference type="Proteomes" id="UP001457282"/>
    </source>
</evidence>
<dbReference type="InterPro" id="IPR050164">
    <property type="entry name" value="Peptidase_C19"/>
</dbReference>
<comment type="caution">
    <text evidence="4">The sequence shown here is derived from an EMBL/GenBank/DDBJ whole genome shotgun (WGS) entry which is preliminary data.</text>
</comment>
<dbReference type="InterPro" id="IPR028889">
    <property type="entry name" value="USP"/>
</dbReference>
<dbReference type="Proteomes" id="UP001457282">
    <property type="component" value="Unassembled WGS sequence"/>
</dbReference>
<dbReference type="InterPro" id="IPR018200">
    <property type="entry name" value="USP_CS"/>
</dbReference>
<dbReference type="PROSITE" id="PS50235">
    <property type="entry name" value="USP_3"/>
    <property type="match status" value="1"/>
</dbReference>
<dbReference type="GO" id="GO:0005829">
    <property type="term" value="C:cytosol"/>
    <property type="evidence" value="ECO:0007669"/>
    <property type="project" value="TreeGrafter"/>
</dbReference>
<protein>
    <recommendedName>
        <fullName evidence="3">USP domain-containing protein</fullName>
    </recommendedName>
</protein>
<accession>A0AAW1VW66</accession>
<gene>
    <name evidence="4" type="ORF">M0R45_034656</name>
</gene>
<dbReference type="PANTHER" id="PTHR24006:SF644">
    <property type="entry name" value="UBIQUITIN CARBOXYL-TERMINAL HYDROLASE 7"/>
    <property type="match status" value="1"/>
</dbReference>
<organism evidence="4 5">
    <name type="scientific">Rubus argutus</name>
    <name type="common">Southern blackberry</name>
    <dbReference type="NCBI Taxonomy" id="59490"/>
    <lineage>
        <taxon>Eukaryota</taxon>
        <taxon>Viridiplantae</taxon>
        <taxon>Streptophyta</taxon>
        <taxon>Embryophyta</taxon>
        <taxon>Tracheophyta</taxon>
        <taxon>Spermatophyta</taxon>
        <taxon>Magnoliopsida</taxon>
        <taxon>eudicotyledons</taxon>
        <taxon>Gunneridae</taxon>
        <taxon>Pentapetalae</taxon>
        <taxon>rosids</taxon>
        <taxon>fabids</taxon>
        <taxon>Rosales</taxon>
        <taxon>Rosaceae</taxon>
        <taxon>Rosoideae</taxon>
        <taxon>Rosoideae incertae sedis</taxon>
        <taxon>Rubus</taxon>
    </lineage>
</organism>
<dbReference type="Gene3D" id="3.90.70.10">
    <property type="entry name" value="Cysteine proteinases"/>
    <property type="match status" value="1"/>
</dbReference>
<dbReference type="InterPro" id="IPR001394">
    <property type="entry name" value="Peptidase_C19_UCH"/>
</dbReference>
<comment type="similarity">
    <text evidence="1">Belongs to the peptidase C19 family.</text>
</comment>
<proteinExistence type="inferred from homology"/>
<feature type="region of interest" description="Disordered" evidence="2">
    <location>
        <begin position="164"/>
        <end position="196"/>
    </location>
</feature>
<dbReference type="EMBL" id="JBEDUW010000007">
    <property type="protein sequence ID" value="KAK9910705.1"/>
    <property type="molecule type" value="Genomic_DNA"/>
</dbReference>